<dbReference type="GO" id="GO:0031428">
    <property type="term" value="C:box C/D methylation guide snoRNP complex"/>
    <property type="evidence" value="ECO:0007669"/>
    <property type="project" value="InterPro"/>
</dbReference>
<dbReference type="InterPro" id="IPR036070">
    <property type="entry name" value="Nop_dom_sf"/>
</dbReference>
<dbReference type="Proteomes" id="UP000245509">
    <property type="component" value="Unassembled WGS sequence"/>
</dbReference>
<dbReference type="PROSITE" id="PS51358">
    <property type="entry name" value="NOP"/>
    <property type="match status" value="1"/>
</dbReference>
<evidence type="ECO:0000259" key="2">
    <source>
        <dbReference type="PROSITE" id="PS51358"/>
    </source>
</evidence>
<evidence type="ECO:0000313" key="4">
    <source>
        <dbReference type="EMBL" id="PVU68670.1"/>
    </source>
</evidence>
<gene>
    <name evidence="3" type="ORF">DDW03_002235</name>
    <name evidence="4" type="ORF">DDW03_01595</name>
    <name evidence="6" type="ORF">DDW05_01490</name>
    <name evidence="5" type="ORF">DDW05_03020</name>
</gene>
<protein>
    <recommendedName>
        <fullName evidence="2">Nop domain-containing protein</fullName>
    </recommendedName>
</protein>
<dbReference type="GO" id="GO:0030515">
    <property type="term" value="F:snoRNA binding"/>
    <property type="evidence" value="ECO:0007669"/>
    <property type="project" value="InterPro"/>
</dbReference>
<dbReference type="InterPro" id="IPR042239">
    <property type="entry name" value="Nop_C"/>
</dbReference>
<reference evidence="5" key="2">
    <citation type="submission" date="2017-05" db="EMBL/GenBank/DDBJ databases">
        <authorList>
            <person name="Song R."/>
            <person name="Chenine A.L."/>
            <person name="Ruprecht R.M."/>
        </authorList>
    </citation>
    <scope>NUCLEOTIDE SEQUENCE</scope>
    <source>
        <strain evidence="4">SCGC AB-777_F03</strain>
        <strain evidence="5">SCGC AB-777_O03</strain>
    </source>
</reference>
<evidence type="ECO:0000313" key="5">
    <source>
        <dbReference type="EMBL" id="PVU70204.1"/>
    </source>
</evidence>
<dbReference type="PANTHER" id="PTHR10894">
    <property type="entry name" value="NUCLEOLAR PROTEIN 5 NUCLEOLAR PROTEIN NOP5 NOP58"/>
    <property type="match status" value="1"/>
</dbReference>
<dbReference type="EMBL" id="QEFP01000005">
    <property type="protein sequence ID" value="PVU68670.1"/>
    <property type="molecule type" value="Genomic_DNA"/>
</dbReference>
<dbReference type="InterPro" id="IPR002687">
    <property type="entry name" value="Nop_dom"/>
</dbReference>
<sequence>MSYILLRYNGLYIFDDNLENFQKIDLELNLDDLKEIYKNKLPEKVKNYIKENDIFIGQRFDGYKYTEDISIIRKALEKIGEEKIDNKLFIDLLKEQISDSINRDEIIIQAISFLDDLNKSLNLFMERFREWYGLYFPEISQEIEDHEKFIRTIINSNREELMKKYNINKTMGGKIFEKEDLEIMNKISLKIKELYDLRKDLEDYIEKLMKEIAPNLSEIATPKIGARLILLAGGLKELSLLPSSTIQVLGAEKALFLHLSKGIKPPKHGVLFNHPYLQKLPPKRRGAMARTLASKISIAVKADLSRKIIYQKLKEELDKRFKELSEK</sequence>
<name>A0A2T9WQT5_NANST</name>
<comment type="similarity">
    <text evidence="1">Belongs to the NOP5/NOP56 family.</text>
</comment>
<dbReference type="SMART" id="SM00931">
    <property type="entry name" value="NOSIC"/>
    <property type="match status" value="1"/>
</dbReference>
<dbReference type="RefSeq" id="WP_228615438.1">
    <property type="nucleotide sequence ID" value="NZ_QEFP02000014.1"/>
</dbReference>
<dbReference type="AlphaFoldDB" id="A0A2T9WQT5"/>
<evidence type="ECO:0000313" key="6">
    <source>
        <dbReference type="EMBL" id="PVU71291.1"/>
    </source>
</evidence>
<dbReference type="InterPro" id="IPR045056">
    <property type="entry name" value="Nop56/Nop58"/>
</dbReference>
<dbReference type="Pfam" id="PF01798">
    <property type="entry name" value="Nop"/>
    <property type="match status" value="1"/>
</dbReference>
<comment type="caution">
    <text evidence="5">The sequence shown here is derived from an EMBL/GenBank/DDBJ whole genome shotgun (WGS) entry which is preliminary data.</text>
</comment>
<accession>A0A2T9WQT5</accession>
<organism evidence="5 7">
    <name type="scientific">Nanobsidianus stetteri</name>
    <dbReference type="NCBI Taxonomy" id="1294122"/>
    <lineage>
        <taxon>Archaea</taxon>
        <taxon>Nanobdellota</taxon>
        <taxon>Candidatus Nanoarchaeia</taxon>
        <taxon>Nanoarchaeales</taxon>
        <taxon>Nanopusillaceae</taxon>
        <taxon>Candidatus Nanobsidianus</taxon>
    </lineage>
</organism>
<dbReference type="EMBL" id="QEFH01000008">
    <property type="protein sequence ID" value="PVU71291.1"/>
    <property type="molecule type" value="Genomic_DNA"/>
</dbReference>
<feature type="domain" description="Nop" evidence="2">
    <location>
        <begin position="212"/>
        <end position="326"/>
    </location>
</feature>
<dbReference type="SUPFAM" id="SSF89124">
    <property type="entry name" value="Nop domain"/>
    <property type="match status" value="1"/>
</dbReference>
<dbReference type="Proteomes" id="UP000245908">
    <property type="component" value="Unassembled WGS sequence"/>
</dbReference>
<reference evidence="3" key="4">
    <citation type="submission" date="2021-11" db="EMBL/GenBank/DDBJ databases">
        <authorList>
            <person name="Munson-Mcgee J."/>
            <person name="Field E."/>
            <person name="Bateson M."/>
            <person name="Rooney C."/>
            <person name="Stepanauskas R."/>
            <person name="Young M."/>
        </authorList>
    </citation>
    <scope>NUCLEOTIDE SEQUENCE</scope>
    <source>
        <strain evidence="3">SCGC AB-777_F03</strain>
    </source>
</reference>
<reference evidence="3" key="3">
    <citation type="submission" date="2017-05" db="EMBL/GenBank/DDBJ databases">
        <authorList>
            <person name="Munson-Mcgee J.H."/>
        </authorList>
    </citation>
    <scope>NUCLEOTIDE SEQUENCE</scope>
    <source>
        <strain evidence="3">SCGC AB-777_F03</strain>
    </source>
</reference>
<reference evidence="5 7" key="1">
    <citation type="journal article" date="2015" name="Appl. Environ. Microbiol.">
        <title>Nanoarchaeota, Their Sulfolobales Host, and Nanoarchaeota Virus Distribution across Yellowstone National Park Hot Springs.</title>
        <authorList>
            <person name="Munson-McGee J.H."/>
            <person name="Field E.K."/>
            <person name="Bateson M."/>
            <person name="Rooney C."/>
            <person name="Stepanauskas R."/>
            <person name="Young M.J."/>
        </authorList>
    </citation>
    <scope>NUCLEOTIDE SEQUENCE [LARGE SCALE GENOMIC DNA]</scope>
    <source>
        <strain evidence="3">SCGC AB-777_F03</strain>
        <strain evidence="5">SCGC AB-777_O03</strain>
    </source>
</reference>
<dbReference type="PANTHER" id="PTHR10894:SF0">
    <property type="entry name" value="NUCLEOLAR PROTEIN 56"/>
    <property type="match status" value="1"/>
</dbReference>
<evidence type="ECO:0000313" key="3">
    <source>
        <dbReference type="EMBL" id="MCC5447213.1"/>
    </source>
</evidence>
<dbReference type="InterPro" id="IPR012976">
    <property type="entry name" value="NOSIC"/>
</dbReference>
<proteinExistence type="inferred from homology"/>
<evidence type="ECO:0000313" key="7">
    <source>
        <dbReference type="Proteomes" id="UP000245908"/>
    </source>
</evidence>
<dbReference type="Gene3D" id="1.10.287.4070">
    <property type="match status" value="1"/>
</dbReference>
<dbReference type="EMBL" id="QEFP02000014">
    <property type="protein sequence ID" value="MCC5447213.1"/>
    <property type="molecule type" value="Genomic_DNA"/>
</dbReference>
<dbReference type="Gene3D" id="1.10.246.90">
    <property type="entry name" value="Nop domain"/>
    <property type="match status" value="1"/>
</dbReference>
<dbReference type="EMBL" id="QEFH01000031">
    <property type="protein sequence ID" value="PVU70204.1"/>
    <property type="molecule type" value="Genomic_DNA"/>
</dbReference>
<evidence type="ECO:0000256" key="1">
    <source>
        <dbReference type="ARBA" id="ARBA00009211"/>
    </source>
</evidence>